<dbReference type="NCBIfam" id="TIGR01845">
    <property type="entry name" value="outer_NodT"/>
    <property type="match status" value="1"/>
</dbReference>
<dbReference type="Proteomes" id="UP000004903">
    <property type="component" value="Unassembled WGS sequence"/>
</dbReference>
<keyword evidence="3" id="KW-0812">Transmembrane</keyword>
<gene>
    <name evidence="4" type="ORF">LTSERUB_0526</name>
</gene>
<dbReference type="SUPFAM" id="SSF56954">
    <property type="entry name" value="Outer membrane efflux proteins (OEP)"/>
    <property type="match status" value="1"/>
</dbReference>
<dbReference type="PANTHER" id="PTHR30203:SF32">
    <property type="entry name" value="CATION EFFLUX SYSTEM PROTEIN CUSC"/>
    <property type="match status" value="1"/>
</dbReference>
<comment type="caution">
    <text evidence="4">The sequence shown here is derived from an EMBL/GenBank/DDBJ whole genome shotgun (WGS) entry which is preliminary data.</text>
</comment>
<accession>G5QE46</accession>
<sequence>MKITFTGYRQTATLATLAFVTTLAGCTMAPKHERPASPTAMVYPYATSTVSGAPDAADIGWRDFFHDPLLQELIAIALRNNRDLRKAGLNVEAARALYRIQRAEMLPTLGIATAMDAGRTPADLSVTDEPEINRRYEMAGATTAWELDLWGRVRSLSDQALAAYMALDETYIAARMSLVSEVASAWLTLRADRELLRLTEDTLAAQKSSYTLTTQLARTGNATQLDLRMAEIALRSAEINRAAYTRQLARDRNALELLLGQPLTPELSRRLNEAVTLTEGAIPTTLPGGLPSDLLVRRPDIRAAEYRLRGANARIGAARAAFFPTISLTGTAGTASASLSGLFEPGSGSWRFLPQITLPLFHGGALRADLDRAHVQKQIEIARYENVIQQAFRDVADGLAGQRTLMADGLAGQRTLRTLNDQVQSEQRAVEASQIAYELAGLRFQEGVDDYLTLLDTHRMLYGAQQRLVRTRLMQQLNIINLYKALGGGWREYSEKKQG</sequence>
<dbReference type="GO" id="GO:0015562">
    <property type="term" value="F:efflux transmembrane transporter activity"/>
    <property type="evidence" value="ECO:0007669"/>
    <property type="project" value="InterPro"/>
</dbReference>
<dbReference type="PANTHER" id="PTHR30203">
    <property type="entry name" value="OUTER MEMBRANE CATION EFFLUX PROTEIN"/>
    <property type="match status" value="1"/>
</dbReference>
<dbReference type="AlphaFoldDB" id="G5QE46"/>
<dbReference type="EMBL" id="AFCT01000226">
    <property type="protein sequence ID" value="EHC94918.1"/>
    <property type="molecule type" value="Genomic_DNA"/>
</dbReference>
<keyword evidence="3" id="KW-0472">Membrane</keyword>
<dbReference type="Gene3D" id="1.20.1600.10">
    <property type="entry name" value="Outer membrane efflux proteins (OEP)"/>
    <property type="match status" value="1"/>
</dbReference>
<evidence type="ECO:0000256" key="1">
    <source>
        <dbReference type="ARBA" id="ARBA00004459"/>
    </source>
</evidence>
<dbReference type="PATRIC" id="fig|913081.3.peg.488"/>
<keyword evidence="3" id="KW-1134">Transmembrane beta strand</keyword>
<keyword evidence="3" id="KW-0564">Palmitate</keyword>
<reference evidence="4 5" key="1">
    <citation type="journal article" date="2011" name="BMC Genomics">
        <title>Genome sequencing reveals diversification of virulence factor content and possible host adaptation in distinct subpopulations of Salmonella enterica.</title>
        <authorList>
            <person name="den Bakker H.C."/>
            <person name="Moreno Switt A.I."/>
            <person name="Govoni G."/>
            <person name="Cummings C.A."/>
            <person name="Ranieri M.L."/>
            <person name="Degoricija L."/>
            <person name="Hoelzer K."/>
            <person name="Rodriguez-Rivera L.D."/>
            <person name="Brown S."/>
            <person name="Bolchacova E."/>
            <person name="Furtado M.R."/>
            <person name="Wiedmann M."/>
        </authorList>
    </citation>
    <scope>NUCLEOTIDE SEQUENCE [LARGE SCALE GENOMIC DNA]</scope>
    <source>
        <strain evidence="4 5">A4-653</strain>
    </source>
</reference>
<keyword evidence="3 4" id="KW-0449">Lipoprotein</keyword>
<comment type="similarity">
    <text evidence="2 3">Belongs to the outer membrane factor (OMF) (TC 1.B.17) family.</text>
</comment>
<dbReference type="PROSITE" id="PS51257">
    <property type="entry name" value="PROKAR_LIPOPROTEIN"/>
    <property type="match status" value="1"/>
</dbReference>
<dbReference type="Pfam" id="PF02321">
    <property type="entry name" value="OEP"/>
    <property type="match status" value="2"/>
</dbReference>
<evidence type="ECO:0000313" key="4">
    <source>
        <dbReference type="EMBL" id="EHC94918.1"/>
    </source>
</evidence>
<dbReference type="Gene3D" id="2.20.200.10">
    <property type="entry name" value="Outer membrane efflux proteins (OEP)"/>
    <property type="match status" value="1"/>
</dbReference>
<dbReference type="InterPro" id="IPR003423">
    <property type="entry name" value="OMP_efflux"/>
</dbReference>
<comment type="subcellular location">
    <subcellularLocation>
        <location evidence="1 3">Cell outer membrane</location>
        <topology evidence="1 3">Lipid-anchor</topology>
    </subcellularLocation>
</comment>
<name>G5QE46_SALRU</name>
<dbReference type="InterPro" id="IPR010131">
    <property type="entry name" value="MdtP/NodT-like"/>
</dbReference>
<evidence type="ECO:0000256" key="3">
    <source>
        <dbReference type="RuleBase" id="RU362097"/>
    </source>
</evidence>
<proteinExistence type="inferred from homology"/>
<organism evidence="4 5">
    <name type="scientific">Salmonella enterica subsp. enterica serovar Rubislaw str. A4-653</name>
    <dbReference type="NCBI Taxonomy" id="913081"/>
    <lineage>
        <taxon>Bacteria</taxon>
        <taxon>Pseudomonadati</taxon>
        <taxon>Pseudomonadota</taxon>
        <taxon>Gammaproteobacteria</taxon>
        <taxon>Enterobacterales</taxon>
        <taxon>Enterobacteriaceae</taxon>
        <taxon>Salmonella</taxon>
    </lineage>
</organism>
<evidence type="ECO:0000256" key="2">
    <source>
        <dbReference type="ARBA" id="ARBA00007613"/>
    </source>
</evidence>
<evidence type="ECO:0000313" key="5">
    <source>
        <dbReference type="Proteomes" id="UP000004903"/>
    </source>
</evidence>
<dbReference type="GO" id="GO:0009279">
    <property type="term" value="C:cell outer membrane"/>
    <property type="evidence" value="ECO:0007669"/>
    <property type="project" value="UniProtKB-SubCell"/>
</dbReference>
<protein>
    <submittedName>
        <fullName evidence="4">RND efflux system outer membrane lipoprotein CmeC</fullName>
    </submittedName>
</protein>